<reference evidence="3 4" key="2">
    <citation type="submission" date="2019-01" db="EMBL/GenBank/DDBJ databases">
        <title>The decoding of complex shrimp genome reveals the adaptation for benthos swimmer, frequently molting mechanism and breeding impact on genome.</title>
        <authorList>
            <person name="Sun Y."/>
            <person name="Gao Y."/>
            <person name="Yu Y."/>
        </authorList>
    </citation>
    <scope>NUCLEOTIDE SEQUENCE [LARGE SCALE GENOMIC DNA]</scope>
    <source>
        <tissue evidence="3">Muscle</tissue>
    </source>
</reference>
<dbReference type="EMBL" id="QCYY01001562">
    <property type="protein sequence ID" value="ROT77179.1"/>
    <property type="molecule type" value="Genomic_DNA"/>
</dbReference>
<evidence type="ECO:0000256" key="1">
    <source>
        <dbReference type="SAM" id="MobiDB-lite"/>
    </source>
</evidence>
<keyword evidence="2" id="KW-1133">Transmembrane helix</keyword>
<organism evidence="3 4">
    <name type="scientific">Penaeus vannamei</name>
    <name type="common">Whiteleg shrimp</name>
    <name type="synonym">Litopenaeus vannamei</name>
    <dbReference type="NCBI Taxonomy" id="6689"/>
    <lineage>
        <taxon>Eukaryota</taxon>
        <taxon>Metazoa</taxon>
        <taxon>Ecdysozoa</taxon>
        <taxon>Arthropoda</taxon>
        <taxon>Crustacea</taxon>
        <taxon>Multicrustacea</taxon>
        <taxon>Malacostraca</taxon>
        <taxon>Eumalacostraca</taxon>
        <taxon>Eucarida</taxon>
        <taxon>Decapoda</taxon>
        <taxon>Dendrobranchiata</taxon>
        <taxon>Penaeoidea</taxon>
        <taxon>Penaeidae</taxon>
        <taxon>Penaeus</taxon>
    </lineage>
</organism>
<evidence type="ECO:0000313" key="3">
    <source>
        <dbReference type="EMBL" id="ROT77179.1"/>
    </source>
</evidence>
<keyword evidence="2" id="KW-0472">Membrane</keyword>
<proteinExistence type="predicted"/>
<accession>A0A423TL62</accession>
<comment type="caution">
    <text evidence="3">The sequence shown here is derived from an EMBL/GenBank/DDBJ whole genome shotgun (WGS) entry which is preliminary data.</text>
</comment>
<keyword evidence="4" id="KW-1185">Reference proteome</keyword>
<protein>
    <submittedName>
        <fullName evidence="3">Uncharacterized protein</fullName>
    </submittedName>
</protein>
<name>A0A423TL62_PENVA</name>
<feature type="region of interest" description="Disordered" evidence="1">
    <location>
        <begin position="95"/>
        <end position="117"/>
    </location>
</feature>
<keyword evidence="2" id="KW-0812">Transmembrane</keyword>
<evidence type="ECO:0000313" key="4">
    <source>
        <dbReference type="Proteomes" id="UP000283509"/>
    </source>
</evidence>
<dbReference type="Proteomes" id="UP000283509">
    <property type="component" value="Unassembled WGS sequence"/>
</dbReference>
<feature type="transmembrane region" description="Helical" evidence="2">
    <location>
        <begin position="21"/>
        <end position="39"/>
    </location>
</feature>
<dbReference type="AlphaFoldDB" id="A0A423TL62"/>
<sequence length="413" mass="45262">MTGREEFTEAGRGGWLLIVKFLSPVSVWCLFCLLLSLLLSPSPLSSSLPPSPSPLSSLALSPPPLLSLQPALSPLLSSLFFISLLPLSLNPKVSLAPPPQKKKPEKSASRPRAASGSRVAFFCPRKKNISFRRPPGPPNFQFSFLSPPSPSPKVKKPLLFFLSPLFYPYKQTPSLFFFPFFSSLPLLFSLRSSKASGSHLLFKNQPFAASRSSSSLTKMIGFELGTRRVSLTPPAITRRRELTVSPNDMHPVLNVSPPRVAFGYTGRGPRRSPGESCIAFLAATIDQINVTLLWVSLFFWATHTPRLPPSRSSSQDVYLTPLPSPYPLLRDSFSPSGDLYSGFFFPQHDSFALFISYLVYLLLAPLSLSNNPPPPDLLPQRLVPFSSPLLSPSPLPPVLPPPLPIPLLPFPPA</sequence>
<gene>
    <name evidence="3" type="ORF">C7M84_004208</name>
</gene>
<reference evidence="3 4" key="1">
    <citation type="submission" date="2018-04" db="EMBL/GenBank/DDBJ databases">
        <authorList>
            <person name="Zhang X."/>
            <person name="Yuan J."/>
            <person name="Li F."/>
            <person name="Xiang J."/>
        </authorList>
    </citation>
    <scope>NUCLEOTIDE SEQUENCE [LARGE SCALE GENOMIC DNA]</scope>
    <source>
        <tissue evidence="3">Muscle</tissue>
    </source>
</reference>
<evidence type="ECO:0000256" key="2">
    <source>
        <dbReference type="SAM" id="Phobius"/>
    </source>
</evidence>